<keyword evidence="3" id="KW-1133">Transmembrane helix</keyword>
<dbReference type="InterPro" id="IPR004474">
    <property type="entry name" value="LytR_CpsA_psr"/>
</dbReference>
<sequence length="414" mass="45412">MAERPPQQPGPQPHRPRRARGGVVPEPAAGKAGKGSTQAAASEKKPRRRTKIIAIVLGVIAVLVIAAVVIAGLYLRQLQTTFDDNRNVIEELDLADDSAYRTSDDTINMLLLGSDSRGDDEEDYRARTGEGGARSDVMMFVHIPADRSGVYVMSIMRDLWVEVPGHGYGRVNSALGAGGYELVVDMVEEMLYTHIDHVAVIDFEGFSDLTTALGGVYVDNPQAFSGREHDPVFFPEGEIRLEGEEALWYVRERKSFPIGDYMRVQNQQRVVKAIVQRFLSGDTLTNPQRVMNVVESIVPFMEVDSALNAETVAGYAMEMRNLRANDIHMFTMPTGEPAVTTGGAQVILPDEDMMQLLQTSLKNENMQGFLEYLELSEEGGSSAFTGEAESYTQLPDEPVGQLIGKIAGGSRNAQ</sequence>
<dbReference type="RefSeq" id="WP_345478554.1">
    <property type="nucleotide sequence ID" value="NZ_BAABLW010000007.1"/>
</dbReference>
<comment type="similarity">
    <text evidence="1">Belongs to the LytR/CpsA/Psr (LCP) family.</text>
</comment>
<protein>
    <recommendedName>
        <fullName evidence="4">Cell envelope-related transcriptional attenuator domain-containing protein</fullName>
    </recommendedName>
</protein>
<accession>A0ABP9G5J7</accession>
<organism evidence="5 6">
    <name type="scientific">Nesterenkonia rhizosphaerae</name>
    <dbReference type="NCBI Taxonomy" id="1348272"/>
    <lineage>
        <taxon>Bacteria</taxon>
        <taxon>Bacillati</taxon>
        <taxon>Actinomycetota</taxon>
        <taxon>Actinomycetes</taxon>
        <taxon>Micrococcales</taxon>
        <taxon>Micrococcaceae</taxon>
        <taxon>Nesterenkonia</taxon>
    </lineage>
</organism>
<dbReference type="PANTHER" id="PTHR33392:SF6">
    <property type="entry name" value="POLYISOPRENYL-TEICHOIC ACID--PEPTIDOGLYCAN TEICHOIC ACID TRANSFERASE TAGU"/>
    <property type="match status" value="1"/>
</dbReference>
<reference evidence="6" key="1">
    <citation type="journal article" date="2019" name="Int. J. Syst. Evol. Microbiol.">
        <title>The Global Catalogue of Microorganisms (GCM) 10K type strain sequencing project: providing services to taxonomists for standard genome sequencing and annotation.</title>
        <authorList>
            <consortium name="The Broad Institute Genomics Platform"/>
            <consortium name="The Broad Institute Genome Sequencing Center for Infectious Disease"/>
            <person name="Wu L."/>
            <person name="Ma J."/>
        </authorList>
    </citation>
    <scope>NUCLEOTIDE SEQUENCE [LARGE SCALE GENOMIC DNA]</scope>
    <source>
        <strain evidence="6">JCM 19129</strain>
    </source>
</reference>
<evidence type="ECO:0000256" key="1">
    <source>
        <dbReference type="ARBA" id="ARBA00006068"/>
    </source>
</evidence>
<evidence type="ECO:0000313" key="6">
    <source>
        <dbReference type="Proteomes" id="UP001500368"/>
    </source>
</evidence>
<dbReference type="Gene3D" id="3.40.630.190">
    <property type="entry name" value="LCP protein"/>
    <property type="match status" value="1"/>
</dbReference>
<feature type="domain" description="Cell envelope-related transcriptional attenuator" evidence="4">
    <location>
        <begin position="134"/>
        <end position="278"/>
    </location>
</feature>
<proteinExistence type="inferred from homology"/>
<evidence type="ECO:0000256" key="3">
    <source>
        <dbReference type="SAM" id="Phobius"/>
    </source>
</evidence>
<dbReference type="Proteomes" id="UP001500368">
    <property type="component" value="Unassembled WGS sequence"/>
</dbReference>
<feature type="region of interest" description="Disordered" evidence="2">
    <location>
        <begin position="1"/>
        <end position="45"/>
    </location>
</feature>
<feature type="transmembrane region" description="Helical" evidence="3">
    <location>
        <begin position="52"/>
        <end position="75"/>
    </location>
</feature>
<keyword evidence="3" id="KW-0812">Transmembrane</keyword>
<comment type="caution">
    <text evidence="5">The sequence shown here is derived from an EMBL/GenBank/DDBJ whole genome shotgun (WGS) entry which is preliminary data.</text>
</comment>
<evidence type="ECO:0000256" key="2">
    <source>
        <dbReference type="SAM" id="MobiDB-lite"/>
    </source>
</evidence>
<dbReference type="InterPro" id="IPR050922">
    <property type="entry name" value="LytR/CpsA/Psr_CW_biosynth"/>
</dbReference>
<name>A0ABP9G5J7_9MICC</name>
<gene>
    <name evidence="5" type="ORF">GCM10025790_27490</name>
</gene>
<keyword evidence="6" id="KW-1185">Reference proteome</keyword>
<keyword evidence="3" id="KW-0472">Membrane</keyword>
<dbReference type="EMBL" id="BAABLW010000007">
    <property type="protein sequence ID" value="GAA4927735.1"/>
    <property type="molecule type" value="Genomic_DNA"/>
</dbReference>
<dbReference type="Pfam" id="PF03816">
    <property type="entry name" value="LytR_cpsA_psr"/>
    <property type="match status" value="1"/>
</dbReference>
<dbReference type="NCBIfam" id="TIGR00350">
    <property type="entry name" value="lytR_cpsA_psr"/>
    <property type="match status" value="1"/>
</dbReference>
<evidence type="ECO:0000313" key="5">
    <source>
        <dbReference type="EMBL" id="GAA4927735.1"/>
    </source>
</evidence>
<feature type="compositionally biased region" description="Pro residues" evidence="2">
    <location>
        <begin position="1"/>
        <end position="13"/>
    </location>
</feature>
<dbReference type="PANTHER" id="PTHR33392">
    <property type="entry name" value="POLYISOPRENYL-TEICHOIC ACID--PEPTIDOGLYCAN TEICHOIC ACID TRANSFERASE TAGU"/>
    <property type="match status" value="1"/>
</dbReference>
<evidence type="ECO:0000259" key="4">
    <source>
        <dbReference type="Pfam" id="PF03816"/>
    </source>
</evidence>